<proteinExistence type="predicted"/>
<protein>
    <submittedName>
        <fullName evidence="1">Uncharacterized protein</fullName>
    </submittedName>
</protein>
<gene>
    <name evidence="1" type="ORF">VNO77_07231</name>
</gene>
<accession>A0AAN9MB87</accession>
<sequence length="105" mass="11068">MEWPGSSLRAVAQPAPKPLAVTILAGPIAQARLDYVHGGPGFQLDFWRSSSHRPLSPARNAAQSGAVTAAAPESGRCVGVAMTQRCRLGVLLSSEDVSVWELDES</sequence>
<dbReference type="AlphaFoldDB" id="A0AAN9MB87"/>
<comment type="caution">
    <text evidence="1">The sequence shown here is derived from an EMBL/GenBank/DDBJ whole genome shotgun (WGS) entry which is preliminary data.</text>
</comment>
<dbReference type="Proteomes" id="UP001367508">
    <property type="component" value="Unassembled WGS sequence"/>
</dbReference>
<name>A0AAN9MB87_CANGL</name>
<reference evidence="1 2" key="1">
    <citation type="submission" date="2024-01" db="EMBL/GenBank/DDBJ databases">
        <title>The genomes of 5 underutilized Papilionoideae crops provide insights into root nodulation and disease resistanc.</title>
        <authorList>
            <person name="Jiang F."/>
        </authorList>
    </citation>
    <scope>NUCLEOTIDE SEQUENCE [LARGE SCALE GENOMIC DNA]</scope>
    <source>
        <strain evidence="1">LVBAO_FW01</strain>
        <tissue evidence="1">Leaves</tissue>
    </source>
</reference>
<organism evidence="1 2">
    <name type="scientific">Canavalia gladiata</name>
    <name type="common">Sword bean</name>
    <name type="synonym">Dolichos gladiatus</name>
    <dbReference type="NCBI Taxonomy" id="3824"/>
    <lineage>
        <taxon>Eukaryota</taxon>
        <taxon>Viridiplantae</taxon>
        <taxon>Streptophyta</taxon>
        <taxon>Embryophyta</taxon>
        <taxon>Tracheophyta</taxon>
        <taxon>Spermatophyta</taxon>
        <taxon>Magnoliopsida</taxon>
        <taxon>eudicotyledons</taxon>
        <taxon>Gunneridae</taxon>
        <taxon>Pentapetalae</taxon>
        <taxon>rosids</taxon>
        <taxon>fabids</taxon>
        <taxon>Fabales</taxon>
        <taxon>Fabaceae</taxon>
        <taxon>Papilionoideae</taxon>
        <taxon>50 kb inversion clade</taxon>
        <taxon>NPAAA clade</taxon>
        <taxon>indigoferoid/millettioid clade</taxon>
        <taxon>Phaseoleae</taxon>
        <taxon>Canavalia</taxon>
    </lineage>
</organism>
<keyword evidence="2" id="KW-1185">Reference proteome</keyword>
<evidence type="ECO:0000313" key="2">
    <source>
        <dbReference type="Proteomes" id="UP001367508"/>
    </source>
</evidence>
<evidence type="ECO:0000313" key="1">
    <source>
        <dbReference type="EMBL" id="KAK7349674.1"/>
    </source>
</evidence>
<dbReference type="EMBL" id="JAYMYQ010000002">
    <property type="protein sequence ID" value="KAK7349674.1"/>
    <property type="molecule type" value="Genomic_DNA"/>
</dbReference>